<dbReference type="SMART" id="SM00421">
    <property type="entry name" value="HTH_LUXR"/>
    <property type="match status" value="1"/>
</dbReference>
<dbReference type="AlphaFoldDB" id="W9GMN7"/>
<dbReference type="Pfam" id="PF00196">
    <property type="entry name" value="GerE"/>
    <property type="match status" value="1"/>
</dbReference>
<evidence type="ECO:0000256" key="2">
    <source>
        <dbReference type="ARBA" id="ARBA00023125"/>
    </source>
</evidence>
<evidence type="ECO:0000256" key="3">
    <source>
        <dbReference type="ARBA" id="ARBA00023163"/>
    </source>
</evidence>
<comment type="caution">
    <text evidence="5">The sequence shown here is derived from an EMBL/GenBank/DDBJ whole genome shotgun (WGS) entry which is preliminary data.</text>
</comment>
<dbReference type="SUPFAM" id="SSF55781">
    <property type="entry name" value="GAF domain-like"/>
    <property type="match status" value="1"/>
</dbReference>
<dbReference type="EMBL" id="AWQS01000067">
    <property type="protein sequence ID" value="EWT06078.1"/>
    <property type="molecule type" value="Genomic_DNA"/>
</dbReference>
<keyword evidence="3" id="KW-0804">Transcription</keyword>
<dbReference type="CDD" id="cd06170">
    <property type="entry name" value="LuxR_C_like"/>
    <property type="match status" value="1"/>
</dbReference>
<dbReference type="Gene3D" id="1.10.10.10">
    <property type="entry name" value="Winged helix-like DNA-binding domain superfamily/Winged helix DNA-binding domain"/>
    <property type="match status" value="1"/>
</dbReference>
<organism evidence="5 6">
    <name type="scientific">Intrasporangium chromatireducens Q5-1</name>
    <dbReference type="NCBI Taxonomy" id="584657"/>
    <lineage>
        <taxon>Bacteria</taxon>
        <taxon>Bacillati</taxon>
        <taxon>Actinomycetota</taxon>
        <taxon>Actinomycetes</taxon>
        <taxon>Micrococcales</taxon>
        <taxon>Intrasporangiaceae</taxon>
        <taxon>Intrasporangium</taxon>
    </lineage>
</organism>
<evidence type="ECO:0000313" key="6">
    <source>
        <dbReference type="Proteomes" id="UP000019494"/>
    </source>
</evidence>
<dbReference type="InterPro" id="IPR029016">
    <property type="entry name" value="GAF-like_dom_sf"/>
</dbReference>
<evidence type="ECO:0000259" key="4">
    <source>
        <dbReference type="PROSITE" id="PS50043"/>
    </source>
</evidence>
<dbReference type="PANTHER" id="PTHR44688:SF16">
    <property type="entry name" value="DNA-BINDING TRANSCRIPTIONAL ACTIVATOR DEVR_DOSR"/>
    <property type="match status" value="1"/>
</dbReference>
<dbReference type="PANTHER" id="PTHR44688">
    <property type="entry name" value="DNA-BINDING TRANSCRIPTIONAL ACTIVATOR DEVR_DOSR"/>
    <property type="match status" value="1"/>
</dbReference>
<keyword evidence="6" id="KW-1185">Reference proteome</keyword>
<name>W9GMN7_9MICO</name>
<protein>
    <submittedName>
        <fullName evidence="5">LuxR family transcriptional regulator</fullName>
    </submittedName>
</protein>
<dbReference type="InterPro" id="IPR003018">
    <property type="entry name" value="GAF"/>
</dbReference>
<evidence type="ECO:0000256" key="1">
    <source>
        <dbReference type="ARBA" id="ARBA00023015"/>
    </source>
</evidence>
<keyword evidence="1" id="KW-0805">Transcription regulation</keyword>
<keyword evidence="2" id="KW-0238">DNA-binding</keyword>
<dbReference type="GO" id="GO:0003677">
    <property type="term" value="F:DNA binding"/>
    <property type="evidence" value="ECO:0007669"/>
    <property type="project" value="UniProtKB-KW"/>
</dbReference>
<reference evidence="6" key="1">
    <citation type="submission" date="2013-08" db="EMBL/GenBank/DDBJ databases">
        <title>Intrasporangium oryzae NRRL B-24470.</title>
        <authorList>
            <person name="Liu H."/>
            <person name="Wang G."/>
        </authorList>
    </citation>
    <scope>NUCLEOTIDE SEQUENCE [LARGE SCALE GENOMIC DNA]</scope>
    <source>
        <strain evidence="6">Q5-1</strain>
    </source>
</reference>
<accession>W9GMN7</accession>
<evidence type="ECO:0000313" key="5">
    <source>
        <dbReference type="EMBL" id="EWT06078.1"/>
    </source>
</evidence>
<dbReference type="OrthoDB" id="3197423at2"/>
<dbReference type="InterPro" id="IPR000792">
    <property type="entry name" value="Tscrpt_reg_LuxR_C"/>
</dbReference>
<dbReference type="SUPFAM" id="SSF46894">
    <property type="entry name" value="C-terminal effector domain of the bipartite response regulators"/>
    <property type="match status" value="1"/>
</dbReference>
<dbReference type="InterPro" id="IPR036388">
    <property type="entry name" value="WH-like_DNA-bd_sf"/>
</dbReference>
<dbReference type="Pfam" id="PF13185">
    <property type="entry name" value="GAF_2"/>
    <property type="match status" value="1"/>
</dbReference>
<gene>
    <name evidence="5" type="ORF">N864_00275</name>
</gene>
<feature type="domain" description="HTH luxR-type" evidence="4">
    <location>
        <begin position="262"/>
        <end position="327"/>
    </location>
</feature>
<dbReference type="InterPro" id="IPR016032">
    <property type="entry name" value="Sig_transdc_resp-reg_C-effctor"/>
</dbReference>
<dbReference type="GO" id="GO:0006355">
    <property type="term" value="P:regulation of DNA-templated transcription"/>
    <property type="evidence" value="ECO:0007669"/>
    <property type="project" value="InterPro"/>
</dbReference>
<sequence length="333" mass="36435">MDTRKIEETIVEAAVRTIESVSRAIGDAPSQTAELAADRTELLARLDDLEQKVAAGGSKGVAQHLSELARARADVLAEQYARQRSMVTRLGASLGALRTASTLDDFIESVPLQVTRLGYERSMFSWVRDEKWVPRSMYSLRGRDNARRALEAGGPPYRHVRELLEVDTVRNRRSLLVLDVAGNPRVHPDIIVVTQSTSYVVAPVVAKNHVVGLIHLDGSLEQTALDGFDRDLLSLFAQTVGAVLDGLLARPTSSPTSEDGPSGEWWNSLTKRELQVLRLVAVGLTNAQIGARLYVSEETIKSHVQQILRKLGVANRAQASALFHRALAAKHSA</sequence>
<proteinExistence type="predicted"/>
<dbReference type="Gene3D" id="3.30.450.40">
    <property type="match status" value="1"/>
</dbReference>
<dbReference type="Proteomes" id="UP000019494">
    <property type="component" value="Unassembled WGS sequence"/>
</dbReference>
<dbReference type="RefSeq" id="WP_034716089.1">
    <property type="nucleotide sequence ID" value="NZ_AWQS01000067.1"/>
</dbReference>
<dbReference type="PROSITE" id="PS50043">
    <property type="entry name" value="HTH_LUXR_2"/>
    <property type="match status" value="1"/>
</dbReference>
<dbReference type="PRINTS" id="PR00038">
    <property type="entry name" value="HTHLUXR"/>
</dbReference>